<gene>
    <name evidence="2" type="ORF">ACFO6Q_07320</name>
</gene>
<accession>A0ABV9QSV1</accession>
<dbReference type="RefSeq" id="WP_380019954.1">
    <property type="nucleotide sequence ID" value="NZ_JBHSHD010000006.1"/>
</dbReference>
<dbReference type="SUPFAM" id="SSF54637">
    <property type="entry name" value="Thioesterase/thiol ester dehydrase-isomerase"/>
    <property type="match status" value="1"/>
</dbReference>
<keyword evidence="3" id="KW-1185">Reference proteome</keyword>
<reference evidence="3" key="1">
    <citation type="journal article" date="2019" name="Int. J. Syst. Evol. Microbiol.">
        <title>The Global Catalogue of Microorganisms (GCM) 10K type strain sequencing project: providing services to taxonomists for standard genome sequencing and annotation.</title>
        <authorList>
            <consortium name="The Broad Institute Genomics Platform"/>
            <consortium name="The Broad Institute Genome Sequencing Center for Infectious Disease"/>
            <person name="Wu L."/>
            <person name="Ma J."/>
        </authorList>
    </citation>
    <scope>NUCLEOTIDE SEQUENCE [LARGE SCALE GENOMIC DNA]</scope>
    <source>
        <strain evidence="3">CCUG 30340</strain>
    </source>
</reference>
<proteinExistence type="predicted"/>
<dbReference type="EMBL" id="JBHSHD010000006">
    <property type="protein sequence ID" value="MFC4820127.1"/>
    <property type="molecule type" value="Genomic_DNA"/>
</dbReference>
<sequence>MSDAEATERFRIEPEHPSLPGHFPGAPVVAGVLLLDRIAASLERAGAGRFARLGVVKFASPLLPGQEAQLSWKRHGTRVRFRIERDGSTILSGEGELA</sequence>
<comment type="caution">
    <text evidence="2">The sequence shown here is derived from an EMBL/GenBank/DDBJ whole genome shotgun (WGS) entry which is preliminary data.</text>
</comment>
<evidence type="ECO:0000313" key="2">
    <source>
        <dbReference type="EMBL" id="MFC4820127.1"/>
    </source>
</evidence>
<evidence type="ECO:0000313" key="3">
    <source>
        <dbReference type="Proteomes" id="UP001595886"/>
    </source>
</evidence>
<organism evidence="2 3">
    <name type="scientific">Dokdonella ginsengisoli</name>
    <dbReference type="NCBI Taxonomy" id="363846"/>
    <lineage>
        <taxon>Bacteria</taxon>
        <taxon>Pseudomonadati</taxon>
        <taxon>Pseudomonadota</taxon>
        <taxon>Gammaproteobacteria</taxon>
        <taxon>Lysobacterales</taxon>
        <taxon>Rhodanobacteraceae</taxon>
        <taxon>Dokdonella</taxon>
    </lineage>
</organism>
<dbReference type="Pfam" id="PF22818">
    <property type="entry name" value="ApeI-like"/>
    <property type="match status" value="1"/>
</dbReference>
<protein>
    <submittedName>
        <fullName evidence="2">Hydroxymyristoyl-ACP dehydratase</fullName>
    </submittedName>
</protein>
<dbReference type="Gene3D" id="3.10.129.10">
    <property type="entry name" value="Hotdog Thioesterase"/>
    <property type="match status" value="1"/>
</dbReference>
<dbReference type="InterPro" id="IPR054545">
    <property type="entry name" value="ApeI-like"/>
</dbReference>
<evidence type="ECO:0000259" key="1">
    <source>
        <dbReference type="Pfam" id="PF22818"/>
    </source>
</evidence>
<name>A0ABV9QSV1_9GAMM</name>
<dbReference type="InterPro" id="IPR029069">
    <property type="entry name" value="HotDog_dom_sf"/>
</dbReference>
<dbReference type="Proteomes" id="UP001595886">
    <property type="component" value="Unassembled WGS sequence"/>
</dbReference>
<feature type="domain" description="ApeI dehydratase-like" evidence="1">
    <location>
        <begin position="4"/>
        <end position="93"/>
    </location>
</feature>